<proteinExistence type="predicted"/>
<name>A0A382UA64_9ZZZZ</name>
<protein>
    <submittedName>
        <fullName evidence="1">Uncharacterized protein</fullName>
    </submittedName>
</protein>
<organism evidence="1">
    <name type="scientific">marine metagenome</name>
    <dbReference type="NCBI Taxonomy" id="408172"/>
    <lineage>
        <taxon>unclassified sequences</taxon>
        <taxon>metagenomes</taxon>
        <taxon>ecological metagenomes</taxon>
    </lineage>
</organism>
<sequence>MKKLILFASLLISSYAYTYTIDKDWANYDSCCEEKDGIIYDAKTGEPYTGVVEVHDELGRLKETTPFKDGKRHGVYEFYDCHGSGQNPECQLADRINYKDGKYHGLYENFYAYFGNGQICQRSEFKDGKPNGIHEVFNEKGELVEKGIVTDDGEFIRANVPLAEFNEDIAC</sequence>
<dbReference type="SUPFAM" id="SSF82185">
    <property type="entry name" value="Histone H3 K4-specific methyltransferase SET7/9 N-terminal domain"/>
    <property type="match status" value="1"/>
</dbReference>
<evidence type="ECO:0000313" key="1">
    <source>
        <dbReference type="EMBL" id="SVD31176.1"/>
    </source>
</evidence>
<reference evidence="1" key="1">
    <citation type="submission" date="2018-05" db="EMBL/GenBank/DDBJ databases">
        <authorList>
            <person name="Lanie J.A."/>
            <person name="Ng W.-L."/>
            <person name="Kazmierczak K.M."/>
            <person name="Andrzejewski T.M."/>
            <person name="Davidsen T.M."/>
            <person name="Wayne K.J."/>
            <person name="Tettelin H."/>
            <person name="Glass J.I."/>
            <person name="Rusch D."/>
            <person name="Podicherti R."/>
            <person name="Tsui H.-C.T."/>
            <person name="Winkler M.E."/>
        </authorList>
    </citation>
    <scope>NUCLEOTIDE SEQUENCE</scope>
</reference>
<accession>A0A382UA64</accession>
<dbReference type="Gene3D" id="3.90.930.1">
    <property type="match status" value="1"/>
</dbReference>
<dbReference type="AlphaFoldDB" id="A0A382UA64"/>
<dbReference type="EMBL" id="UINC01142689">
    <property type="protein sequence ID" value="SVD31176.1"/>
    <property type="molecule type" value="Genomic_DNA"/>
</dbReference>
<gene>
    <name evidence="1" type="ORF">METZ01_LOCUS384030</name>
</gene>